<dbReference type="PANTHER" id="PTHR43391">
    <property type="entry name" value="RETINOL DEHYDROGENASE-RELATED"/>
    <property type="match status" value="1"/>
</dbReference>
<dbReference type="SMART" id="SM00822">
    <property type="entry name" value="PKS_KR"/>
    <property type="match status" value="1"/>
</dbReference>
<dbReference type="EC" id="1.-.-.-" evidence="6"/>
<dbReference type="GO" id="GO:0016491">
    <property type="term" value="F:oxidoreductase activity"/>
    <property type="evidence" value="ECO:0007669"/>
    <property type="project" value="UniProtKB-KW"/>
</dbReference>
<proteinExistence type="inferred from homology"/>
<evidence type="ECO:0000256" key="2">
    <source>
        <dbReference type="ARBA" id="ARBA00022857"/>
    </source>
</evidence>
<accession>A0A7U7ERP7</accession>
<keyword evidence="3 6" id="KW-0560">Oxidoreductase</keyword>
<organism evidence="6 7">
    <name type="scientific">Zestomonas carbonaria</name>
    <dbReference type="NCBI Taxonomy" id="2762745"/>
    <lineage>
        <taxon>Bacteria</taxon>
        <taxon>Pseudomonadati</taxon>
        <taxon>Pseudomonadota</taxon>
        <taxon>Gammaproteobacteria</taxon>
        <taxon>Pseudomonadales</taxon>
        <taxon>Pseudomonadaceae</taxon>
        <taxon>Zestomonas</taxon>
    </lineage>
</organism>
<dbReference type="EMBL" id="CAJFCI010000080">
    <property type="protein sequence ID" value="CAD5109949.1"/>
    <property type="molecule type" value="Genomic_DNA"/>
</dbReference>
<dbReference type="InterPro" id="IPR002347">
    <property type="entry name" value="SDR_fam"/>
</dbReference>
<evidence type="ECO:0000256" key="4">
    <source>
        <dbReference type="RuleBase" id="RU000363"/>
    </source>
</evidence>
<keyword evidence="7" id="KW-1185">Reference proteome</keyword>
<comment type="caution">
    <text evidence="6">The sequence shown here is derived from an EMBL/GenBank/DDBJ whole genome shotgun (WGS) entry which is preliminary data.</text>
</comment>
<protein>
    <submittedName>
        <fullName evidence="6">Putative oxidoreductase EphD</fullName>
        <ecNumber evidence="6">1.-.-.-</ecNumber>
    </submittedName>
</protein>
<comment type="similarity">
    <text evidence="1 4">Belongs to the short-chain dehydrogenases/reductases (SDR) family.</text>
</comment>
<dbReference type="Pfam" id="PF00106">
    <property type="entry name" value="adh_short"/>
    <property type="match status" value="1"/>
</dbReference>
<gene>
    <name evidence="6" type="primary">ephD_2</name>
    <name evidence="6" type="ORF">PSEWESI4_04265</name>
</gene>
<evidence type="ECO:0000256" key="1">
    <source>
        <dbReference type="ARBA" id="ARBA00006484"/>
    </source>
</evidence>
<dbReference type="PRINTS" id="PR00081">
    <property type="entry name" value="GDHRDH"/>
</dbReference>
<evidence type="ECO:0000313" key="6">
    <source>
        <dbReference type="EMBL" id="CAD5109949.1"/>
    </source>
</evidence>
<dbReference type="Gene3D" id="3.40.50.720">
    <property type="entry name" value="NAD(P)-binding Rossmann-like Domain"/>
    <property type="match status" value="1"/>
</dbReference>
<sequence>MTGAASGIGLEIADAFARRGARVFLVDIDPEALQRARRSVELAGAECSVEVCNVADESAVQALAERVHAEGGPIDVLVNNAGVFFLGGFQETPIAAWRRLLDINLLGVLHMTRAFLPAMQACAGRRRIVNVASLAGFLPAPNMSAYAASKHAVIGLSEVLAMELAAATCVGEVGVLVVCPGIINTPLAQGPAIGSNISERQLAALRTYYAREGCHPRLVAEGIAERLWSEQPFLFVGPQARPGHLLTRLSRRLARALSIRSARANGYLEPMP</sequence>
<dbReference type="SUPFAM" id="SSF51735">
    <property type="entry name" value="NAD(P)-binding Rossmann-fold domains"/>
    <property type="match status" value="1"/>
</dbReference>
<dbReference type="PROSITE" id="PS00061">
    <property type="entry name" value="ADH_SHORT"/>
    <property type="match status" value="1"/>
</dbReference>
<keyword evidence="2" id="KW-0521">NADP</keyword>
<evidence type="ECO:0000259" key="5">
    <source>
        <dbReference type="SMART" id="SM00822"/>
    </source>
</evidence>
<evidence type="ECO:0000313" key="7">
    <source>
        <dbReference type="Proteomes" id="UP000583387"/>
    </source>
</evidence>
<name>A0A7U7ERP7_9GAMM</name>
<dbReference type="Proteomes" id="UP000583387">
    <property type="component" value="Unassembled WGS sequence"/>
</dbReference>
<dbReference type="AlphaFoldDB" id="A0A7U7ERP7"/>
<dbReference type="PANTHER" id="PTHR43391:SF14">
    <property type="entry name" value="DEHYDROGENASE_REDUCTASE SDR FAMILY PROTEIN 7-LIKE"/>
    <property type="match status" value="1"/>
</dbReference>
<dbReference type="InterPro" id="IPR036291">
    <property type="entry name" value="NAD(P)-bd_dom_sf"/>
</dbReference>
<reference evidence="6 7" key="1">
    <citation type="submission" date="2020-08" db="EMBL/GenBank/DDBJ databases">
        <authorList>
            <person name="Criscuolo A."/>
        </authorList>
    </citation>
    <scope>NUCLEOTIDE SEQUENCE [LARGE SCALE GENOMIC DNA]</scope>
    <source>
        <strain evidence="6">CIP111764</strain>
    </source>
</reference>
<dbReference type="PRINTS" id="PR00080">
    <property type="entry name" value="SDRFAMILY"/>
</dbReference>
<evidence type="ECO:0000256" key="3">
    <source>
        <dbReference type="ARBA" id="ARBA00023002"/>
    </source>
</evidence>
<feature type="domain" description="Ketoreductase" evidence="5">
    <location>
        <begin position="2"/>
        <end position="176"/>
    </location>
</feature>
<dbReference type="CDD" id="cd05233">
    <property type="entry name" value="SDR_c"/>
    <property type="match status" value="1"/>
</dbReference>
<dbReference type="InterPro" id="IPR057326">
    <property type="entry name" value="KR_dom"/>
</dbReference>
<dbReference type="InterPro" id="IPR020904">
    <property type="entry name" value="Sc_DH/Rdtase_CS"/>
</dbReference>